<gene>
    <name evidence="2" type="ORF">ACFP3R_36500</name>
</gene>
<dbReference type="Gene3D" id="3.30.40.250">
    <property type="match status" value="1"/>
</dbReference>
<sequence length="747" mass="80573">MAALPPRIGFKRHLRVETARNGDSYAFSERGVTVMGGRQVAPAVALLDGTRDLHGVFDAMPPGGGAATEEVAGLVLRLSDEGLLALGGELADRSPEAAYWDAAGVAGNVPATRRIAVRALGGTDRDGAVEALRHSGFEVVDAGEVDAGEAALTLLLCEDYLDPVLAAVDAAHRARRTPWLPVKTGGTSIWIGPVFPSDGPGCWHCLSVRLWRHRRAESCAQSALGRTGPAPLPPCGLPALADAAVRLAAVTAAQWLAGHRHDGTRAVWTFDSLTFRSEHHELRPYPQCGTCGDPDLVRARTRRPVRLAPTPKAGGGRAMTAGAVRERFGHLVSPVTGVVKRVERDPRGPEFFNCFRSGANAAAAITDVDHLRSVLQAQNGGKGVTPLHAEVGALCEAVERHSALFHGDEERVRGSLRSLGDRALHPNEILLHDPRQFADRRRWNAAHSPFQHVTEPFDPDLRLDWTPVWSLTREEHRLLPTAMLYFDAPGPASVRADSNGNAAGASVEDAVLQGLCELVERDAVALWWYNRLRVPEVDLDAFADPWVDELRRVHARLGRRVWVLDVTSDLSVPVLVALSCLVDGPGGHVVLGFGAHLDARAALHRALAELNQMMPAALSAEGGATVEGDPDACAWWRSATTSNQPYLLPDPDAPARGPAAYPPAPEQDLLADVTLVRRRVEAAGAEVLVLDQTRPDVGMPAVKVLAPGLRHFWARFAPGRLFDVPVRLGRLREPTPYDRLNPLPMFL</sequence>
<dbReference type="EMBL" id="JBHSQO010000075">
    <property type="protein sequence ID" value="MFC6094794.1"/>
    <property type="molecule type" value="Genomic_DNA"/>
</dbReference>
<dbReference type="Gene3D" id="3.90.930.60">
    <property type="match status" value="1"/>
</dbReference>
<proteinExistence type="predicted"/>
<reference evidence="3" key="1">
    <citation type="journal article" date="2019" name="Int. J. Syst. Evol. Microbiol.">
        <title>The Global Catalogue of Microorganisms (GCM) 10K type strain sequencing project: providing services to taxonomists for standard genome sequencing and annotation.</title>
        <authorList>
            <consortium name="The Broad Institute Genomics Platform"/>
            <consortium name="The Broad Institute Genome Sequencing Center for Infectious Disease"/>
            <person name="Wu L."/>
            <person name="Ma J."/>
        </authorList>
    </citation>
    <scope>NUCLEOTIDE SEQUENCE [LARGE SCALE GENOMIC DNA]</scope>
    <source>
        <strain evidence="3">CGMCC 4.7246</strain>
    </source>
</reference>
<dbReference type="InterPro" id="IPR027624">
    <property type="entry name" value="TOMM_cyclo_SagD"/>
</dbReference>
<dbReference type="PANTHER" id="PTHR37809">
    <property type="entry name" value="RIBOSOMAL PROTEIN S12 METHYLTHIOTRANSFERASE ACCESSORY FACTOR YCAO"/>
    <property type="match status" value="1"/>
</dbReference>
<comment type="caution">
    <text evidence="2">The sequence shown here is derived from an EMBL/GenBank/DDBJ whole genome shotgun (WGS) entry which is preliminary data.</text>
</comment>
<protein>
    <submittedName>
        <fullName evidence="2">TOMM leader peptide-binding protein</fullName>
    </submittedName>
</protein>
<dbReference type="InterPro" id="IPR003776">
    <property type="entry name" value="YcaO-like_dom"/>
</dbReference>
<name>A0ABW1PGY4_9PSEU</name>
<dbReference type="Proteomes" id="UP001596220">
    <property type="component" value="Unassembled WGS sequence"/>
</dbReference>
<evidence type="ECO:0000313" key="3">
    <source>
        <dbReference type="Proteomes" id="UP001596220"/>
    </source>
</evidence>
<dbReference type="PANTHER" id="PTHR37809:SF1">
    <property type="entry name" value="RIBOSOMAL PROTEIN S12 METHYLTHIOTRANSFERASE ACCESSORY FACTOR YCAO"/>
    <property type="match status" value="1"/>
</dbReference>
<evidence type="ECO:0000259" key="1">
    <source>
        <dbReference type="PROSITE" id="PS51664"/>
    </source>
</evidence>
<organism evidence="2 3">
    <name type="scientific">Saccharothrix lopnurensis</name>
    <dbReference type="NCBI Taxonomy" id="1670621"/>
    <lineage>
        <taxon>Bacteria</taxon>
        <taxon>Bacillati</taxon>
        <taxon>Actinomycetota</taxon>
        <taxon>Actinomycetes</taxon>
        <taxon>Pseudonocardiales</taxon>
        <taxon>Pseudonocardiaceae</taxon>
        <taxon>Saccharothrix</taxon>
    </lineage>
</organism>
<dbReference type="Gene3D" id="3.30.160.660">
    <property type="match status" value="1"/>
</dbReference>
<dbReference type="NCBIfam" id="TIGR03882">
    <property type="entry name" value="cyclo_dehyd_2"/>
    <property type="match status" value="1"/>
</dbReference>
<dbReference type="Gene3D" id="3.40.50.720">
    <property type="entry name" value="NAD(P)-binding Rossmann-like Domain"/>
    <property type="match status" value="1"/>
</dbReference>
<dbReference type="Gene3D" id="3.30.1330.230">
    <property type="match status" value="1"/>
</dbReference>
<accession>A0ABW1PGY4</accession>
<dbReference type="RefSeq" id="WP_380643390.1">
    <property type="nucleotide sequence ID" value="NZ_JBHSQO010000075.1"/>
</dbReference>
<dbReference type="Pfam" id="PF02624">
    <property type="entry name" value="YcaO"/>
    <property type="match status" value="1"/>
</dbReference>
<dbReference type="InterPro" id="IPR022291">
    <property type="entry name" value="Bacteriocin_synth_cyclodeHase"/>
</dbReference>
<dbReference type="NCBIfam" id="TIGR03604">
    <property type="entry name" value="TOMM_cyclo_SagD"/>
    <property type="match status" value="1"/>
</dbReference>
<evidence type="ECO:0000313" key="2">
    <source>
        <dbReference type="EMBL" id="MFC6094794.1"/>
    </source>
</evidence>
<dbReference type="PROSITE" id="PS51664">
    <property type="entry name" value="YCAO"/>
    <property type="match status" value="1"/>
</dbReference>
<feature type="domain" description="YcaO" evidence="1">
    <location>
        <begin position="381"/>
        <end position="747"/>
    </location>
</feature>
<keyword evidence="3" id="KW-1185">Reference proteome</keyword>